<dbReference type="InterPro" id="IPR046341">
    <property type="entry name" value="SET_dom_sf"/>
</dbReference>
<evidence type="ECO:0008006" key="5">
    <source>
        <dbReference type="Google" id="ProtNLM"/>
    </source>
</evidence>
<dbReference type="EMBL" id="JANBQB010000268">
    <property type="protein sequence ID" value="KAJ1978577.1"/>
    <property type="molecule type" value="Genomic_DNA"/>
</dbReference>
<evidence type="ECO:0000313" key="3">
    <source>
        <dbReference type="EMBL" id="KAJ1978577.1"/>
    </source>
</evidence>
<dbReference type="Proteomes" id="UP001151582">
    <property type="component" value="Unassembled WGS sequence"/>
</dbReference>
<evidence type="ECO:0000256" key="2">
    <source>
        <dbReference type="SAM" id="SignalP"/>
    </source>
</evidence>
<evidence type="ECO:0000313" key="4">
    <source>
        <dbReference type="Proteomes" id="UP001151582"/>
    </source>
</evidence>
<feature type="region of interest" description="Disordered" evidence="1">
    <location>
        <begin position="253"/>
        <end position="277"/>
    </location>
</feature>
<keyword evidence="2" id="KW-0732">Signal</keyword>
<protein>
    <recommendedName>
        <fullName evidence="5">SET domain-containing protein</fullName>
    </recommendedName>
</protein>
<evidence type="ECO:0000256" key="1">
    <source>
        <dbReference type="SAM" id="MobiDB-lite"/>
    </source>
</evidence>
<gene>
    <name evidence="3" type="ORF">H4R34_003155</name>
</gene>
<dbReference type="GO" id="GO:0005634">
    <property type="term" value="C:nucleus"/>
    <property type="evidence" value="ECO:0007669"/>
    <property type="project" value="TreeGrafter"/>
</dbReference>
<dbReference type="SUPFAM" id="SSF82199">
    <property type="entry name" value="SET domain"/>
    <property type="match status" value="1"/>
</dbReference>
<feature type="region of interest" description="Disordered" evidence="1">
    <location>
        <begin position="437"/>
        <end position="463"/>
    </location>
</feature>
<dbReference type="PANTHER" id="PTHR13271:SF34">
    <property type="entry name" value="N-LYSINE METHYLTRANSFERASE SETD6"/>
    <property type="match status" value="1"/>
</dbReference>
<dbReference type="PANTHER" id="PTHR13271">
    <property type="entry name" value="UNCHARACTERIZED PUTATIVE METHYLTRANSFERASE"/>
    <property type="match status" value="1"/>
</dbReference>
<feature type="signal peptide" evidence="2">
    <location>
        <begin position="1"/>
        <end position="19"/>
    </location>
</feature>
<feature type="compositionally biased region" description="Basic and acidic residues" evidence="1">
    <location>
        <begin position="253"/>
        <end position="262"/>
    </location>
</feature>
<proteinExistence type="predicted"/>
<accession>A0A9W8B2P8</accession>
<dbReference type="CDD" id="cd10527">
    <property type="entry name" value="SET_LSMT"/>
    <property type="match status" value="1"/>
</dbReference>
<dbReference type="GO" id="GO:0016279">
    <property type="term" value="F:protein-lysine N-methyltransferase activity"/>
    <property type="evidence" value="ECO:0007669"/>
    <property type="project" value="TreeGrafter"/>
</dbReference>
<dbReference type="OrthoDB" id="441812at2759"/>
<dbReference type="AlphaFoldDB" id="A0A9W8B2P8"/>
<sequence length="560" mass="60994">MAASLQAFTTLLTWLQAQGVWWDPDAIDIVLNGDHAATASQVLQNAPALPSDATVASGRMGVVARRALNVDELIARIPKTAVLSVKNCGIANILEDEGLEGAIALALAVLFEQAQATTSPWYGYLQSLPDRVDLPMFWPSLEQAWLQGTDLMDQLATDMRQLTTSYQTLIQPVLDRYPAVFTPGAAFELDRFLAAMSLISSRAFEVDGYHGNAMVPLADIFNHRTGGEHVHIEGQGDVCLVCGELGNCDHQDPLDSDHRRSEASGSDDGASMQCSSDDAASEAGSFVSVNEDALDINVFRPVVALHEVFNTYGQHGSAHLLHHYGFVEPGSLCDSVTLALTLVDQHCLATDPVGWQSSLIRDVFTTFDLLDGHPPSDGWEPDCVQLRVHADGEVDARLLSLLTLVHHKPATRERLCRRPKWCRLYLKTLRRQFERMADTNQCPPPNPTAAKRSTKTSKRPALASTVEPVQEAQSLVQQHPRVVVHVLQSTLALLQARLARHAIATPPANPAELAPPAQRRCALAHTLRGNEHAMLAQAQQKYHGLLTQAQALVTASPQAP</sequence>
<dbReference type="InterPro" id="IPR050600">
    <property type="entry name" value="SETD3_SETD6_MTase"/>
</dbReference>
<comment type="caution">
    <text evidence="3">The sequence shown here is derived from an EMBL/GenBank/DDBJ whole genome shotgun (WGS) entry which is preliminary data.</text>
</comment>
<organism evidence="3 4">
    <name type="scientific">Dimargaris verticillata</name>
    <dbReference type="NCBI Taxonomy" id="2761393"/>
    <lineage>
        <taxon>Eukaryota</taxon>
        <taxon>Fungi</taxon>
        <taxon>Fungi incertae sedis</taxon>
        <taxon>Zoopagomycota</taxon>
        <taxon>Kickxellomycotina</taxon>
        <taxon>Dimargaritomycetes</taxon>
        <taxon>Dimargaritales</taxon>
        <taxon>Dimargaritaceae</taxon>
        <taxon>Dimargaris</taxon>
    </lineage>
</organism>
<keyword evidence="4" id="KW-1185">Reference proteome</keyword>
<dbReference type="Gene3D" id="3.90.1410.10">
    <property type="entry name" value="set domain protein methyltransferase, domain 1"/>
    <property type="match status" value="1"/>
</dbReference>
<reference evidence="3" key="1">
    <citation type="submission" date="2022-07" db="EMBL/GenBank/DDBJ databases">
        <title>Phylogenomic reconstructions and comparative analyses of Kickxellomycotina fungi.</title>
        <authorList>
            <person name="Reynolds N.K."/>
            <person name="Stajich J.E."/>
            <person name="Barry K."/>
            <person name="Grigoriev I.V."/>
            <person name="Crous P."/>
            <person name="Smith M.E."/>
        </authorList>
    </citation>
    <scope>NUCLEOTIDE SEQUENCE</scope>
    <source>
        <strain evidence="3">RSA 567</strain>
    </source>
</reference>
<name>A0A9W8B2P8_9FUNG</name>
<feature type="chain" id="PRO_5040882682" description="SET domain-containing protein" evidence="2">
    <location>
        <begin position="20"/>
        <end position="560"/>
    </location>
</feature>